<comment type="caution">
    <text evidence="10">The sequence shown here is derived from an EMBL/GenBank/DDBJ whole genome shotgun (WGS) entry which is preliminary data.</text>
</comment>
<dbReference type="EMBL" id="JAFNEN010000210">
    <property type="protein sequence ID" value="KAG8189607.1"/>
    <property type="molecule type" value="Genomic_DNA"/>
</dbReference>
<comment type="subunit">
    <text evidence="3">Homodimer.</text>
</comment>
<dbReference type="PANTHER" id="PTHR11571">
    <property type="entry name" value="GLUTATHIONE S-TRANSFERASE"/>
    <property type="match status" value="1"/>
</dbReference>
<dbReference type="InterPro" id="IPR004046">
    <property type="entry name" value="GST_C"/>
</dbReference>
<feature type="domain" description="GST C-terminal" evidence="9">
    <location>
        <begin position="87"/>
        <end position="208"/>
    </location>
</feature>
<evidence type="ECO:0000256" key="5">
    <source>
        <dbReference type="ARBA" id="ARBA00022679"/>
    </source>
</evidence>
<dbReference type="InterPro" id="IPR050213">
    <property type="entry name" value="GST_superfamily"/>
</dbReference>
<dbReference type="PROSITE" id="PS50405">
    <property type="entry name" value="GST_CTER"/>
    <property type="match status" value="1"/>
</dbReference>
<dbReference type="GO" id="GO:0006749">
    <property type="term" value="P:glutathione metabolic process"/>
    <property type="evidence" value="ECO:0007669"/>
    <property type="project" value="TreeGrafter"/>
</dbReference>
<comment type="function">
    <text evidence="1">Conjugation of reduced glutathione to a wide number of exogenous and endogenous hydrophobic electrophiles.</text>
</comment>
<comment type="similarity">
    <text evidence="2">Belongs to the GST superfamily. Mu family.</text>
</comment>
<dbReference type="EC" id="2.5.1.18" evidence="4"/>
<evidence type="ECO:0000256" key="1">
    <source>
        <dbReference type="ARBA" id="ARBA00003701"/>
    </source>
</evidence>
<dbReference type="InterPro" id="IPR010987">
    <property type="entry name" value="Glutathione-S-Trfase_C-like"/>
</dbReference>
<dbReference type="AlphaFoldDB" id="A0AAV6UZE9"/>
<evidence type="ECO:0000256" key="7">
    <source>
        <dbReference type="SAM" id="Coils"/>
    </source>
</evidence>
<dbReference type="SFLD" id="SFLDG01205">
    <property type="entry name" value="AMPS.1"/>
    <property type="match status" value="1"/>
</dbReference>
<evidence type="ECO:0000256" key="3">
    <source>
        <dbReference type="ARBA" id="ARBA00011738"/>
    </source>
</evidence>
<evidence type="ECO:0000256" key="2">
    <source>
        <dbReference type="ARBA" id="ARBA00005861"/>
    </source>
</evidence>
<accession>A0AAV6UZE9</accession>
<dbReference type="InterPro" id="IPR036249">
    <property type="entry name" value="Thioredoxin-like_sf"/>
</dbReference>
<dbReference type="SFLD" id="SFLDG00363">
    <property type="entry name" value="AMPS_(cytGST):_Alpha-__Mu-__Pi"/>
    <property type="match status" value="1"/>
</dbReference>
<dbReference type="FunFam" id="1.20.1050.10:FF:000101">
    <property type="entry name" value="Glutathione S-transferase Mu 4"/>
    <property type="match status" value="1"/>
</dbReference>
<dbReference type="Pfam" id="PF02798">
    <property type="entry name" value="GST_N"/>
    <property type="match status" value="1"/>
</dbReference>
<dbReference type="SFLD" id="SFLDS00019">
    <property type="entry name" value="Glutathione_Transferase_(cytos"/>
    <property type="match status" value="1"/>
</dbReference>
<evidence type="ECO:0000313" key="11">
    <source>
        <dbReference type="Proteomes" id="UP000827092"/>
    </source>
</evidence>
<keyword evidence="7" id="KW-0175">Coiled coil</keyword>
<dbReference type="SUPFAM" id="SSF47616">
    <property type="entry name" value="GST C-terminal domain-like"/>
    <property type="match status" value="1"/>
</dbReference>
<evidence type="ECO:0000259" key="8">
    <source>
        <dbReference type="PROSITE" id="PS50404"/>
    </source>
</evidence>
<evidence type="ECO:0000313" key="10">
    <source>
        <dbReference type="EMBL" id="KAG8189607.1"/>
    </source>
</evidence>
<dbReference type="Pfam" id="PF14497">
    <property type="entry name" value="GST_C_3"/>
    <property type="match status" value="1"/>
</dbReference>
<evidence type="ECO:0000259" key="9">
    <source>
        <dbReference type="PROSITE" id="PS50405"/>
    </source>
</evidence>
<keyword evidence="11" id="KW-1185">Reference proteome</keyword>
<dbReference type="InterPro" id="IPR036282">
    <property type="entry name" value="Glutathione-S-Trfase_C_sf"/>
</dbReference>
<keyword evidence="5" id="KW-0808">Transferase</keyword>
<dbReference type="Proteomes" id="UP000827092">
    <property type="component" value="Unassembled WGS sequence"/>
</dbReference>
<dbReference type="GO" id="GO:0004364">
    <property type="term" value="F:glutathione transferase activity"/>
    <property type="evidence" value="ECO:0007669"/>
    <property type="project" value="UniProtKB-EC"/>
</dbReference>
<dbReference type="SUPFAM" id="SSF52833">
    <property type="entry name" value="Thioredoxin-like"/>
    <property type="match status" value="1"/>
</dbReference>
<evidence type="ECO:0000256" key="6">
    <source>
        <dbReference type="ARBA" id="ARBA00047960"/>
    </source>
</evidence>
<protein>
    <recommendedName>
        <fullName evidence="4">glutathione transferase</fullName>
        <ecNumber evidence="4">2.5.1.18</ecNumber>
    </recommendedName>
</protein>
<dbReference type="PANTHER" id="PTHR11571:SF222">
    <property type="entry name" value="GLUTATHIONE TRANSFERASE"/>
    <property type="match status" value="1"/>
</dbReference>
<dbReference type="InterPro" id="IPR040079">
    <property type="entry name" value="Glutathione_S-Trfase"/>
</dbReference>
<gene>
    <name evidence="10" type="ORF">JTE90_018963</name>
</gene>
<dbReference type="GO" id="GO:0042178">
    <property type="term" value="P:xenobiotic catabolic process"/>
    <property type="evidence" value="ECO:0007669"/>
    <property type="project" value="UniProtKB-ARBA"/>
</dbReference>
<dbReference type="Gene3D" id="1.20.1050.130">
    <property type="match status" value="1"/>
</dbReference>
<feature type="coiled-coil region" evidence="7">
    <location>
        <begin position="88"/>
        <end position="122"/>
    </location>
</feature>
<reference evidence="10 11" key="1">
    <citation type="journal article" date="2022" name="Nat. Ecol. Evol.">
        <title>A masculinizing supergene underlies an exaggerated male reproductive morph in a spider.</title>
        <authorList>
            <person name="Hendrickx F."/>
            <person name="De Corte Z."/>
            <person name="Sonet G."/>
            <person name="Van Belleghem S.M."/>
            <person name="Kostlbacher S."/>
            <person name="Vangestel C."/>
        </authorList>
    </citation>
    <scope>NUCLEOTIDE SEQUENCE [LARGE SCALE GENOMIC DNA]</scope>
    <source>
        <strain evidence="10">W744_W776</strain>
    </source>
</reference>
<dbReference type="InterPro" id="IPR004045">
    <property type="entry name" value="Glutathione_S-Trfase_N"/>
</dbReference>
<evidence type="ECO:0000256" key="4">
    <source>
        <dbReference type="ARBA" id="ARBA00012452"/>
    </source>
</evidence>
<proteinExistence type="inferred from homology"/>
<feature type="domain" description="GST N-terminal" evidence="8">
    <location>
        <begin position="2"/>
        <end position="86"/>
    </location>
</feature>
<name>A0AAV6UZE9_9ARAC</name>
<organism evidence="10 11">
    <name type="scientific">Oedothorax gibbosus</name>
    <dbReference type="NCBI Taxonomy" id="931172"/>
    <lineage>
        <taxon>Eukaryota</taxon>
        <taxon>Metazoa</taxon>
        <taxon>Ecdysozoa</taxon>
        <taxon>Arthropoda</taxon>
        <taxon>Chelicerata</taxon>
        <taxon>Arachnida</taxon>
        <taxon>Araneae</taxon>
        <taxon>Araneomorphae</taxon>
        <taxon>Entelegynae</taxon>
        <taxon>Araneoidea</taxon>
        <taxon>Linyphiidae</taxon>
        <taxon>Erigoninae</taxon>
        <taxon>Oedothorax</taxon>
    </lineage>
</organism>
<dbReference type="PROSITE" id="PS50404">
    <property type="entry name" value="GST_NTER"/>
    <property type="match status" value="1"/>
</dbReference>
<comment type="catalytic activity">
    <reaction evidence="6">
        <text>RX + glutathione = an S-substituted glutathione + a halide anion + H(+)</text>
        <dbReference type="Rhea" id="RHEA:16437"/>
        <dbReference type="ChEBI" id="CHEBI:15378"/>
        <dbReference type="ChEBI" id="CHEBI:16042"/>
        <dbReference type="ChEBI" id="CHEBI:17792"/>
        <dbReference type="ChEBI" id="CHEBI:57925"/>
        <dbReference type="ChEBI" id="CHEBI:90779"/>
        <dbReference type="EC" id="2.5.1.18"/>
    </reaction>
</comment>
<sequence length="225" mass="26586">MSKPVLGYWELRGRAEPIRYLLHYKGIDFEEKKYVLGNSDAWFKEDKFNLGLDFPNLPYYIDGPSVKLTQTLAILRYLGRKYGLHGNSEQQILRVEVAEQQLSQLRDNLRNLCYNVQEFEQLKPTFLSNLQVDLERLDAFLGDRKFMAGDEVTYVDFMAHELLDFYAYLTMGQVFKDFKRLGDYRLRVRSLPSLESYLKSPSYKRWPIWSPMAAWGGKEPEPQWE</sequence>